<evidence type="ECO:0000313" key="1">
    <source>
        <dbReference type="EMBL" id="QDS99547.1"/>
    </source>
</evidence>
<name>A0A517MXK1_9BACT</name>
<dbReference type="KEGG" id="amob:HG15A2_28710"/>
<dbReference type="Proteomes" id="UP000319852">
    <property type="component" value="Chromosome"/>
</dbReference>
<organism evidence="1 2">
    <name type="scientific">Adhaeretor mobilis</name>
    <dbReference type="NCBI Taxonomy" id="1930276"/>
    <lineage>
        <taxon>Bacteria</taxon>
        <taxon>Pseudomonadati</taxon>
        <taxon>Planctomycetota</taxon>
        <taxon>Planctomycetia</taxon>
        <taxon>Pirellulales</taxon>
        <taxon>Lacipirellulaceae</taxon>
        <taxon>Adhaeretor</taxon>
    </lineage>
</organism>
<sequence>MNCDLHNSIPDWIIEYPETTAVFAELRLDTNCGGKSLEYVCLQKELSVRDVMKKLQNTISSVQDGTE</sequence>
<gene>
    <name evidence="1" type="ORF">HG15A2_28710</name>
</gene>
<evidence type="ECO:0000313" key="2">
    <source>
        <dbReference type="Proteomes" id="UP000319852"/>
    </source>
</evidence>
<dbReference type="EMBL" id="CP036263">
    <property type="protein sequence ID" value="QDS99547.1"/>
    <property type="molecule type" value="Genomic_DNA"/>
</dbReference>
<proteinExistence type="predicted"/>
<reference evidence="1 2" key="1">
    <citation type="submission" date="2019-02" db="EMBL/GenBank/DDBJ databases">
        <title>Deep-cultivation of Planctomycetes and their phenomic and genomic characterization uncovers novel biology.</title>
        <authorList>
            <person name="Wiegand S."/>
            <person name="Jogler M."/>
            <person name="Boedeker C."/>
            <person name="Pinto D."/>
            <person name="Vollmers J."/>
            <person name="Rivas-Marin E."/>
            <person name="Kohn T."/>
            <person name="Peeters S.H."/>
            <person name="Heuer A."/>
            <person name="Rast P."/>
            <person name="Oberbeckmann S."/>
            <person name="Bunk B."/>
            <person name="Jeske O."/>
            <person name="Meyerdierks A."/>
            <person name="Storesund J.E."/>
            <person name="Kallscheuer N."/>
            <person name="Luecker S."/>
            <person name="Lage O.M."/>
            <person name="Pohl T."/>
            <person name="Merkel B.J."/>
            <person name="Hornburger P."/>
            <person name="Mueller R.-W."/>
            <person name="Bruemmer F."/>
            <person name="Labrenz M."/>
            <person name="Spormann A.M."/>
            <person name="Op den Camp H."/>
            <person name="Overmann J."/>
            <person name="Amann R."/>
            <person name="Jetten M.S.M."/>
            <person name="Mascher T."/>
            <person name="Medema M.H."/>
            <person name="Devos D.P."/>
            <person name="Kaster A.-K."/>
            <person name="Ovreas L."/>
            <person name="Rohde M."/>
            <person name="Galperin M.Y."/>
            <person name="Jogler C."/>
        </authorList>
    </citation>
    <scope>NUCLEOTIDE SEQUENCE [LARGE SCALE GENOMIC DNA]</scope>
    <source>
        <strain evidence="1 2">HG15A2</strain>
    </source>
</reference>
<keyword evidence="2" id="KW-1185">Reference proteome</keyword>
<dbReference type="RefSeq" id="WP_145060755.1">
    <property type="nucleotide sequence ID" value="NZ_CP036263.1"/>
</dbReference>
<accession>A0A517MXK1</accession>
<dbReference type="OrthoDB" id="287027at2"/>
<protein>
    <submittedName>
        <fullName evidence="1">Uncharacterized protein</fullName>
    </submittedName>
</protein>
<dbReference type="AlphaFoldDB" id="A0A517MXK1"/>